<comment type="caution">
    <text evidence="3">The sequence shown here is derived from an EMBL/GenBank/DDBJ whole genome shotgun (WGS) entry which is preliminary data.</text>
</comment>
<evidence type="ECO:0000256" key="1">
    <source>
        <dbReference type="PROSITE-ProRule" id="PRU00339"/>
    </source>
</evidence>
<feature type="region of interest" description="Disordered" evidence="2">
    <location>
        <begin position="438"/>
        <end position="478"/>
    </location>
</feature>
<evidence type="ECO:0000256" key="2">
    <source>
        <dbReference type="SAM" id="MobiDB-lite"/>
    </source>
</evidence>
<dbReference type="SUPFAM" id="SSF48452">
    <property type="entry name" value="TPR-like"/>
    <property type="match status" value="1"/>
</dbReference>
<dbReference type="RefSeq" id="WP_378211951.1">
    <property type="nucleotide sequence ID" value="NZ_JBHLZP010000589.1"/>
</dbReference>
<feature type="non-terminal residue" evidence="3">
    <location>
        <position position="1"/>
    </location>
</feature>
<proteinExistence type="predicted"/>
<dbReference type="Gene3D" id="1.25.40.10">
    <property type="entry name" value="Tetratricopeptide repeat domain"/>
    <property type="match status" value="2"/>
</dbReference>
<dbReference type="PANTHER" id="PTHR10098">
    <property type="entry name" value="RAPSYN-RELATED"/>
    <property type="match status" value="1"/>
</dbReference>
<keyword evidence="4" id="KW-1185">Reference proteome</keyword>
<dbReference type="EMBL" id="JBHLZP010000589">
    <property type="protein sequence ID" value="MFB9838866.1"/>
    <property type="molecule type" value="Genomic_DNA"/>
</dbReference>
<dbReference type="SMART" id="SM00028">
    <property type="entry name" value="TPR"/>
    <property type="match status" value="3"/>
</dbReference>
<feature type="repeat" description="TPR" evidence="1">
    <location>
        <begin position="137"/>
        <end position="170"/>
    </location>
</feature>
<reference evidence="3 4" key="1">
    <citation type="submission" date="2024-09" db="EMBL/GenBank/DDBJ databases">
        <authorList>
            <person name="Sun Q."/>
            <person name="Mori K."/>
        </authorList>
    </citation>
    <scope>NUCLEOTIDE SEQUENCE [LARGE SCALE GENOMIC DNA]</scope>
    <source>
        <strain evidence="3 4">TBRC 0563</strain>
    </source>
</reference>
<dbReference type="Proteomes" id="UP001589627">
    <property type="component" value="Unassembled WGS sequence"/>
</dbReference>
<organism evidence="3 4">
    <name type="scientific">Actinoallomurus acaciae</name>
    <dbReference type="NCBI Taxonomy" id="502577"/>
    <lineage>
        <taxon>Bacteria</taxon>
        <taxon>Bacillati</taxon>
        <taxon>Actinomycetota</taxon>
        <taxon>Actinomycetes</taxon>
        <taxon>Streptosporangiales</taxon>
        <taxon>Thermomonosporaceae</taxon>
        <taxon>Actinoallomurus</taxon>
    </lineage>
</organism>
<feature type="compositionally biased region" description="Low complexity" evidence="2">
    <location>
        <begin position="466"/>
        <end position="478"/>
    </location>
</feature>
<accession>A0ABV5YUZ5</accession>
<sequence>GHPGRRWDMHDLVRLYATELALADAYLYRSALTRLLEHYERAATDADRRFAAPGTLRLFHVNRFASRAQALGWLDAEHGNLAAAVAAAHRARLGSRVGEPVRRLARYLEFRRHTEEWIACAGLALDAAEHVDAAHVHHAAQSLGNACRIAGRHDEAERHLRRALDLAPGRTEEGNTWHNLGLLYFSTGDYAQAVECHRNDLRICTDNGDLLGAAHSLSGLGDALRMRKEHEEAAASLVRAVEVFDQLQDTTGLMNARINLALVLMGWNPVWYGGCGIWHLCHALRLARERDDHHAEAVALLDLGGLYLRICPACYGRAVVRCATRAADLFERHDEPLRLARATEVLGRGLLAVGDLTRARRVLDRARASLEALGVRPGDDAAPDTGTRTPHIPGCFGRQDKDRFRWLGRLPDDVIRGDLRQLEAVTWVGFRFCVRHPSGSGEGTRGSRSHSTPADQSAVGDDADHGPPGTEPSGPSTG</sequence>
<feature type="repeat" description="TPR" evidence="1">
    <location>
        <begin position="174"/>
        <end position="207"/>
    </location>
</feature>
<protein>
    <submittedName>
        <fullName evidence="3">Tetratricopeptide repeat protein</fullName>
    </submittedName>
</protein>
<dbReference type="PROSITE" id="PS50005">
    <property type="entry name" value="TPR"/>
    <property type="match status" value="2"/>
</dbReference>
<name>A0ABV5YUZ5_9ACTN</name>
<dbReference type="Pfam" id="PF13424">
    <property type="entry name" value="TPR_12"/>
    <property type="match status" value="1"/>
</dbReference>
<feature type="region of interest" description="Disordered" evidence="2">
    <location>
        <begin position="375"/>
        <end position="394"/>
    </location>
</feature>
<evidence type="ECO:0000313" key="4">
    <source>
        <dbReference type="Proteomes" id="UP001589627"/>
    </source>
</evidence>
<dbReference type="InterPro" id="IPR019734">
    <property type="entry name" value="TPR_rpt"/>
</dbReference>
<gene>
    <name evidence="3" type="ORF">ACFFNX_42640</name>
</gene>
<keyword evidence="1" id="KW-0802">TPR repeat</keyword>
<dbReference type="InterPro" id="IPR011990">
    <property type="entry name" value="TPR-like_helical_dom_sf"/>
</dbReference>
<evidence type="ECO:0000313" key="3">
    <source>
        <dbReference type="EMBL" id="MFB9838866.1"/>
    </source>
</evidence>
<dbReference type="Pfam" id="PF13176">
    <property type="entry name" value="TPR_7"/>
    <property type="match status" value="1"/>
</dbReference>